<dbReference type="InterPro" id="IPR016064">
    <property type="entry name" value="NAD/diacylglycerol_kinase_sf"/>
</dbReference>
<dbReference type="Gene3D" id="3.40.50.10330">
    <property type="entry name" value="Probable inorganic polyphosphate/atp-NAD kinase, domain 1"/>
    <property type="match status" value="1"/>
</dbReference>
<reference evidence="10 11" key="1">
    <citation type="submission" date="2023-09" db="EMBL/GenBank/DDBJ databases">
        <title>Microbacterium fusihabitans sp. nov., Microbacterium phycihabitans sp. nov., and Microbacterium cervinum sp. nov., isolated from dried seaweeds of beach.</title>
        <authorList>
            <person name="Lee S.D."/>
        </authorList>
    </citation>
    <scope>NUCLEOTIDE SEQUENCE [LARGE SCALE GENOMIC DNA]</scope>
    <source>
        <strain evidence="10 11">KSW2-21</strain>
    </source>
</reference>
<keyword evidence="8" id="KW-1208">Phospholipid metabolism</keyword>
<evidence type="ECO:0000256" key="6">
    <source>
        <dbReference type="ARBA" id="ARBA00022840"/>
    </source>
</evidence>
<proteinExistence type="inferred from homology"/>
<name>A0ABU3S029_9MICO</name>
<keyword evidence="4" id="KW-0547">Nucleotide-binding</keyword>
<evidence type="ECO:0000256" key="2">
    <source>
        <dbReference type="ARBA" id="ARBA00005983"/>
    </source>
</evidence>
<gene>
    <name evidence="10" type="ORF">RWH43_16895</name>
</gene>
<dbReference type="Pfam" id="PF00781">
    <property type="entry name" value="DAGK_cat"/>
    <property type="match status" value="1"/>
</dbReference>
<protein>
    <submittedName>
        <fullName evidence="10">Diacylglycerol kinase family protein</fullName>
    </submittedName>
</protein>
<dbReference type="EMBL" id="JAWDIU010000008">
    <property type="protein sequence ID" value="MDU0328439.1"/>
    <property type="molecule type" value="Genomic_DNA"/>
</dbReference>
<evidence type="ECO:0000256" key="8">
    <source>
        <dbReference type="ARBA" id="ARBA00023264"/>
    </source>
</evidence>
<dbReference type="InterPro" id="IPR045540">
    <property type="entry name" value="YegS/DAGK_C"/>
</dbReference>
<dbReference type="SUPFAM" id="SSF111331">
    <property type="entry name" value="NAD kinase/diacylglycerol kinase-like"/>
    <property type="match status" value="1"/>
</dbReference>
<sequence>MTSSILITGSLRPATRIVIESRVASAALIVNAAKFTVDTLDRFRAAVEGAFTARGRTAPLWLPTSAESTGTEQAREAIRGGVDLVLVAGGDGTIRTVGQELAGTGIALALLPIGTGNLLARNLGIPRNEIDAAVHIALHGKDLAMDVGWAEVDRNGDGRSVDSYAFLVMGGAGFDAATMSGASSALKRRLGSAAYLLAGALASLRPMVEMTASVDGVTRPAELSRGIVVGNHGSLTMGLALLPEATCDDGRLDGVILLQRNAADWLRAFRDVAGKSGSSRQMPHVDGQEIDVTSREPLPVEVDGDVVGDARRVRFRVQPRALLVRCS</sequence>
<dbReference type="Proteomes" id="UP001256673">
    <property type="component" value="Unassembled WGS sequence"/>
</dbReference>
<organism evidence="10 11">
    <name type="scientific">Microbacterium algihabitans</name>
    <dbReference type="NCBI Taxonomy" id="3075992"/>
    <lineage>
        <taxon>Bacteria</taxon>
        <taxon>Bacillati</taxon>
        <taxon>Actinomycetota</taxon>
        <taxon>Actinomycetes</taxon>
        <taxon>Micrococcales</taxon>
        <taxon>Microbacteriaceae</taxon>
        <taxon>Microbacterium</taxon>
    </lineage>
</organism>
<keyword evidence="7" id="KW-0594">Phospholipid biosynthesis</keyword>
<dbReference type="RefSeq" id="WP_316002036.1">
    <property type="nucleotide sequence ID" value="NZ_JAWDIU010000008.1"/>
</dbReference>
<evidence type="ECO:0000256" key="1">
    <source>
        <dbReference type="ARBA" id="ARBA00001946"/>
    </source>
</evidence>
<dbReference type="PANTHER" id="PTHR12358:SF106">
    <property type="entry name" value="LIPID KINASE YEGS"/>
    <property type="match status" value="1"/>
</dbReference>
<dbReference type="InterPro" id="IPR001206">
    <property type="entry name" value="Diacylglycerol_kinase_cat_dom"/>
</dbReference>
<keyword evidence="7" id="KW-0443">Lipid metabolism</keyword>
<evidence type="ECO:0000256" key="3">
    <source>
        <dbReference type="ARBA" id="ARBA00022679"/>
    </source>
</evidence>
<dbReference type="PANTHER" id="PTHR12358">
    <property type="entry name" value="SPHINGOSINE KINASE"/>
    <property type="match status" value="1"/>
</dbReference>
<keyword evidence="3" id="KW-0808">Transferase</keyword>
<keyword evidence="7" id="KW-0444">Lipid biosynthesis</keyword>
<dbReference type="InterPro" id="IPR050187">
    <property type="entry name" value="Lipid_Phosphate_FormReg"/>
</dbReference>
<dbReference type="PROSITE" id="PS50146">
    <property type="entry name" value="DAGK"/>
    <property type="match status" value="1"/>
</dbReference>
<evidence type="ECO:0000256" key="5">
    <source>
        <dbReference type="ARBA" id="ARBA00022777"/>
    </source>
</evidence>
<evidence type="ECO:0000256" key="4">
    <source>
        <dbReference type="ARBA" id="ARBA00022741"/>
    </source>
</evidence>
<keyword evidence="5 10" id="KW-0418">Kinase</keyword>
<accession>A0ABU3S029</accession>
<keyword evidence="11" id="KW-1185">Reference proteome</keyword>
<comment type="caution">
    <text evidence="10">The sequence shown here is derived from an EMBL/GenBank/DDBJ whole genome shotgun (WGS) entry which is preliminary data.</text>
</comment>
<evidence type="ECO:0000259" key="9">
    <source>
        <dbReference type="PROSITE" id="PS50146"/>
    </source>
</evidence>
<evidence type="ECO:0000313" key="11">
    <source>
        <dbReference type="Proteomes" id="UP001256673"/>
    </source>
</evidence>
<dbReference type="GO" id="GO:0016301">
    <property type="term" value="F:kinase activity"/>
    <property type="evidence" value="ECO:0007669"/>
    <property type="project" value="UniProtKB-KW"/>
</dbReference>
<dbReference type="InterPro" id="IPR017438">
    <property type="entry name" value="ATP-NAD_kinase_N"/>
</dbReference>
<dbReference type="Gene3D" id="2.60.200.40">
    <property type="match status" value="1"/>
</dbReference>
<keyword evidence="6" id="KW-0067">ATP-binding</keyword>
<evidence type="ECO:0000313" key="10">
    <source>
        <dbReference type="EMBL" id="MDU0328439.1"/>
    </source>
</evidence>
<feature type="domain" description="DAGKc" evidence="9">
    <location>
        <begin position="21"/>
        <end position="154"/>
    </location>
</feature>
<dbReference type="Pfam" id="PF19279">
    <property type="entry name" value="YegS_C"/>
    <property type="match status" value="1"/>
</dbReference>
<comment type="similarity">
    <text evidence="2">Belongs to the diacylglycerol/lipid kinase family.</text>
</comment>
<evidence type="ECO:0000256" key="7">
    <source>
        <dbReference type="ARBA" id="ARBA00023209"/>
    </source>
</evidence>
<comment type="cofactor">
    <cofactor evidence="1">
        <name>Mg(2+)</name>
        <dbReference type="ChEBI" id="CHEBI:18420"/>
    </cofactor>
</comment>